<evidence type="ECO:0000256" key="8">
    <source>
        <dbReference type="SAM" id="Phobius"/>
    </source>
</evidence>
<proteinExistence type="inferred from homology"/>
<keyword evidence="7 8" id="KW-0472">Membrane</keyword>
<name>A0A9X2DRG1_9BACI</name>
<evidence type="ECO:0000256" key="3">
    <source>
        <dbReference type="ARBA" id="ARBA00022475"/>
    </source>
</evidence>
<feature type="transmembrane region" description="Helical" evidence="8">
    <location>
        <begin position="6"/>
        <end position="25"/>
    </location>
</feature>
<keyword evidence="6 8" id="KW-1133">Transmembrane helix</keyword>
<dbReference type="NCBIfam" id="TIGR03426">
    <property type="entry name" value="shape_MreD"/>
    <property type="match status" value="1"/>
</dbReference>
<keyword evidence="10" id="KW-1185">Reference proteome</keyword>
<comment type="subcellular location">
    <subcellularLocation>
        <location evidence="1">Cell membrane</location>
        <topology evidence="1">Multi-pass membrane protein</topology>
    </subcellularLocation>
</comment>
<evidence type="ECO:0000313" key="9">
    <source>
        <dbReference type="EMBL" id="MCM3715098.1"/>
    </source>
</evidence>
<feature type="transmembrane region" description="Helical" evidence="8">
    <location>
        <begin position="137"/>
        <end position="156"/>
    </location>
</feature>
<comment type="similarity">
    <text evidence="2">Belongs to the MreD family.</text>
</comment>
<comment type="caution">
    <text evidence="9">The sequence shown here is derived from an EMBL/GenBank/DDBJ whole genome shotgun (WGS) entry which is preliminary data.</text>
</comment>
<reference evidence="9" key="1">
    <citation type="submission" date="2022-05" db="EMBL/GenBank/DDBJ databases">
        <title>Comparative Genomics of Spacecraft Associated Microbes.</title>
        <authorList>
            <person name="Tran M.T."/>
            <person name="Wright A."/>
            <person name="Seuylemezian A."/>
            <person name="Eisen J."/>
            <person name="Coil D."/>
        </authorList>
    </citation>
    <scope>NUCLEOTIDE SEQUENCE</scope>
    <source>
        <strain evidence="9">214.1.1</strain>
    </source>
</reference>
<feature type="transmembrane region" description="Helical" evidence="8">
    <location>
        <begin position="32"/>
        <end position="49"/>
    </location>
</feature>
<keyword evidence="4 8" id="KW-0812">Transmembrane</keyword>
<keyword evidence="3" id="KW-1003">Cell membrane</keyword>
<protein>
    <submittedName>
        <fullName evidence="9">Rod shape-determining protein MreD</fullName>
    </submittedName>
</protein>
<organism evidence="9 10">
    <name type="scientific">Halalkalibacter oceani</name>
    <dbReference type="NCBI Taxonomy" id="1653776"/>
    <lineage>
        <taxon>Bacteria</taxon>
        <taxon>Bacillati</taxon>
        <taxon>Bacillota</taxon>
        <taxon>Bacilli</taxon>
        <taxon>Bacillales</taxon>
        <taxon>Bacillaceae</taxon>
        <taxon>Halalkalibacter</taxon>
    </lineage>
</organism>
<feature type="transmembrane region" description="Helical" evidence="8">
    <location>
        <begin position="69"/>
        <end position="91"/>
    </location>
</feature>
<keyword evidence="5" id="KW-0133">Cell shape</keyword>
<feature type="transmembrane region" description="Helical" evidence="8">
    <location>
        <begin position="98"/>
        <end position="117"/>
    </location>
</feature>
<evidence type="ECO:0000313" key="10">
    <source>
        <dbReference type="Proteomes" id="UP001139179"/>
    </source>
</evidence>
<dbReference type="GO" id="GO:0005886">
    <property type="term" value="C:plasma membrane"/>
    <property type="evidence" value="ECO:0007669"/>
    <property type="project" value="UniProtKB-SubCell"/>
</dbReference>
<accession>A0A9X2DRG1</accession>
<evidence type="ECO:0000256" key="7">
    <source>
        <dbReference type="ARBA" id="ARBA00023136"/>
    </source>
</evidence>
<dbReference type="Pfam" id="PF04093">
    <property type="entry name" value="MreD"/>
    <property type="match status" value="1"/>
</dbReference>
<sequence>MSRFYIPGLVFVLLIVEGTLFQLMTPTHTDSVLVPRFLIVMVVLIGLHFGRQSSLFYGLAFGFCYDIVYTQLLGVYAFGLAFIGYFFIFFSKRIQDSLLIQLMLVLSAILFFEYYQYGLYLLIGLTDLPASSFAIERLLPSLILNSAFAILIYYPARKLFEHVKKQANLRAR</sequence>
<evidence type="ECO:0000256" key="1">
    <source>
        <dbReference type="ARBA" id="ARBA00004651"/>
    </source>
</evidence>
<gene>
    <name evidence="9" type="primary">mreD</name>
    <name evidence="9" type="ORF">M3202_13500</name>
</gene>
<dbReference type="AlphaFoldDB" id="A0A9X2DRG1"/>
<dbReference type="RefSeq" id="WP_251223862.1">
    <property type="nucleotide sequence ID" value="NZ_JAMBOL010000012.1"/>
</dbReference>
<evidence type="ECO:0000256" key="5">
    <source>
        <dbReference type="ARBA" id="ARBA00022960"/>
    </source>
</evidence>
<dbReference type="Proteomes" id="UP001139179">
    <property type="component" value="Unassembled WGS sequence"/>
</dbReference>
<evidence type="ECO:0000256" key="4">
    <source>
        <dbReference type="ARBA" id="ARBA00022692"/>
    </source>
</evidence>
<evidence type="ECO:0000256" key="2">
    <source>
        <dbReference type="ARBA" id="ARBA00007776"/>
    </source>
</evidence>
<evidence type="ECO:0000256" key="6">
    <source>
        <dbReference type="ARBA" id="ARBA00022989"/>
    </source>
</evidence>
<dbReference type="InterPro" id="IPR007227">
    <property type="entry name" value="Cell_shape_determining_MreD"/>
</dbReference>
<dbReference type="GO" id="GO:0008360">
    <property type="term" value="P:regulation of cell shape"/>
    <property type="evidence" value="ECO:0007669"/>
    <property type="project" value="UniProtKB-KW"/>
</dbReference>
<dbReference type="EMBL" id="JAMBOL010000012">
    <property type="protein sequence ID" value="MCM3715098.1"/>
    <property type="molecule type" value="Genomic_DNA"/>
</dbReference>